<dbReference type="RefSeq" id="WP_369667149.1">
    <property type="nucleotide sequence ID" value="NZ_JBDKXB010000011.1"/>
</dbReference>
<proteinExistence type="predicted"/>
<dbReference type="Pfam" id="PF03843">
    <property type="entry name" value="Slp"/>
    <property type="match status" value="1"/>
</dbReference>
<keyword evidence="2" id="KW-0449">Lipoprotein</keyword>
<feature type="signal peptide" evidence="1">
    <location>
        <begin position="1"/>
        <end position="21"/>
    </location>
</feature>
<keyword evidence="3" id="KW-1185">Reference proteome</keyword>
<evidence type="ECO:0000256" key="1">
    <source>
        <dbReference type="SAM" id="SignalP"/>
    </source>
</evidence>
<name>A0ABV4BF09_9GAMM</name>
<dbReference type="InterPro" id="IPR004658">
    <property type="entry name" value="OMP_Slp"/>
</dbReference>
<accession>A0ABV4BF09</accession>
<evidence type="ECO:0000313" key="2">
    <source>
        <dbReference type="EMBL" id="MEY6432765.1"/>
    </source>
</evidence>
<protein>
    <submittedName>
        <fullName evidence="2">Slp family lipoprotein</fullName>
    </submittedName>
</protein>
<keyword evidence="1" id="KW-0732">Signal</keyword>
<reference evidence="2 3" key="1">
    <citation type="submission" date="2024-05" db="EMBL/GenBank/DDBJ databases">
        <title>Genome Sequence and Characterization of the New Strain Purple Sulfur Bacterium of Genus Thioalkalicoccus.</title>
        <authorList>
            <person name="Bryantseva I.A."/>
            <person name="Kyndt J.A."/>
            <person name="Imhoff J.F."/>
        </authorList>
    </citation>
    <scope>NUCLEOTIDE SEQUENCE [LARGE SCALE GENOMIC DNA]</scope>
    <source>
        <strain evidence="2 3">Um2</strain>
    </source>
</reference>
<gene>
    <name evidence="2" type="ORF">ABC977_10140</name>
</gene>
<dbReference type="EMBL" id="JBDKXB010000011">
    <property type="protein sequence ID" value="MEY6432765.1"/>
    <property type="molecule type" value="Genomic_DNA"/>
</dbReference>
<sequence length="177" mass="19591">MMRWRWALILVAGVVAGCATAVPEAIREPPSASPSVADVQRSAPGFLGQRVRWGGTILAVRNRPETTEIEILARPLRGSGEPRDAAGGEGRFVAEFAGFLDPAEYPEGRRLTVTGRLARLEAGAVGDFRYQFPVVVVEASHLWPEPVEAVLVSPSPLWHPWYDPWTFRAHRPWFGPW</sequence>
<dbReference type="Proteomes" id="UP001564408">
    <property type="component" value="Unassembled WGS sequence"/>
</dbReference>
<dbReference type="PANTHER" id="PTHR37530:SF1">
    <property type="entry name" value="OUTER MEMBRANE PROTEIN SLP"/>
    <property type="match status" value="1"/>
</dbReference>
<organism evidence="2 3">
    <name type="scientific">Thioalkalicoccus limnaeus</name>
    <dbReference type="NCBI Taxonomy" id="120681"/>
    <lineage>
        <taxon>Bacteria</taxon>
        <taxon>Pseudomonadati</taxon>
        <taxon>Pseudomonadota</taxon>
        <taxon>Gammaproteobacteria</taxon>
        <taxon>Chromatiales</taxon>
        <taxon>Chromatiaceae</taxon>
        <taxon>Thioalkalicoccus</taxon>
    </lineage>
</organism>
<dbReference type="PANTHER" id="PTHR37530">
    <property type="entry name" value="OUTER MEMBRANE PROTEIN SLP"/>
    <property type="match status" value="1"/>
</dbReference>
<feature type="chain" id="PRO_5046200673" evidence="1">
    <location>
        <begin position="22"/>
        <end position="177"/>
    </location>
</feature>
<dbReference type="PIRSF" id="PIRSF004982">
    <property type="entry name" value="SlP"/>
    <property type="match status" value="1"/>
</dbReference>
<evidence type="ECO:0000313" key="3">
    <source>
        <dbReference type="Proteomes" id="UP001564408"/>
    </source>
</evidence>
<dbReference type="PROSITE" id="PS51257">
    <property type="entry name" value="PROKAR_LIPOPROTEIN"/>
    <property type="match status" value="1"/>
</dbReference>
<comment type="caution">
    <text evidence="2">The sequence shown here is derived from an EMBL/GenBank/DDBJ whole genome shotgun (WGS) entry which is preliminary data.</text>
</comment>